<dbReference type="EMBL" id="CAEKKB010000006">
    <property type="protein sequence ID" value="CAB4312086.1"/>
    <property type="molecule type" value="Genomic_DNA"/>
</dbReference>
<dbReference type="EMBL" id="CAEKDK010000006">
    <property type="protein sequence ID" value="CAB4281780.1"/>
    <property type="molecule type" value="Genomic_DNA"/>
</dbReference>
<evidence type="ECO:0000313" key="3">
    <source>
        <dbReference type="Proteomes" id="UP000507222"/>
    </source>
</evidence>
<gene>
    <name evidence="1" type="ORF">CURHAP_LOCUS34944</name>
    <name evidence="2" type="ORF">ORAREDHAP_LOCUS34381</name>
</gene>
<evidence type="ECO:0008006" key="5">
    <source>
        <dbReference type="Google" id="ProtNLM"/>
    </source>
</evidence>
<dbReference type="Proteomes" id="UP000507222">
    <property type="component" value="Unassembled WGS sequence"/>
</dbReference>
<keyword evidence="4" id="KW-1185">Reference proteome</keyword>
<proteinExistence type="predicted"/>
<evidence type="ECO:0000313" key="1">
    <source>
        <dbReference type="EMBL" id="CAB4281780.1"/>
    </source>
</evidence>
<protein>
    <recommendedName>
        <fullName evidence="5">EGF-like domain-containing protein</fullName>
    </recommendedName>
</protein>
<reference evidence="2 3" key="2">
    <citation type="submission" date="2020-05" db="EMBL/GenBank/DDBJ databases">
        <authorList>
            <person name="Campoy J."/>
            <person name="Schneeberger K."/>
            <person name="Spophaly S."/>
        </authorList>
    </citation>
    <scope>NUCLEOTIDE SEQUENCE [LARGE SCALE GENOMIC DNA]</scope>
    <source>
        <strain evidence="2">PruArmRojPasFocal</strain>
    </source>
</reference>
<sequence>MGGVALIPSNLCMSSPQLKGGGVCGFNSLCQHDQGQSICKCPSGYTLMDPYDVLKGCKQNFAHKAVMRPQQRPIFSIFKR</sequence>
<accession>A0A6J5XDS1</accession>
<dbReference type="AlphaFoldDB" id="A0A6J5XDS1"/>
<dbReference type="Proteomes" id="UP000507245">
    <property type="component" value="Unassembled WGS sequence"/>
</dbReference>
<evidence type="ECO:0000313" key="2">
    <source>
        <dbReference type="EMBL" id="CAB4312086.1"/>
    </source>
</evidence>
<reference evidence="4" key="1">
    <citation type="journal article" date="2020" name="Genome Biol.">
        <title>Gamete binning: chromosome-level and haplotype-resolved genome assembly enabled by high-throughput single-cell sequencing of gamete genomes.</title>
        <authorList>
            <person name="Campoy J.A."/>
            <person name="Sun H."/>
            <person name="Goel M."/>
            <person name="Jiao W.-B."/>
            <person name="Folz-Donahue K."/>
            <person name="Wang N."/>
            <person name="Rubio M."/>
            <person name="Liu C."/>
            <person name="Kukat C."/>
            <person name="Ruiz D."/>
            <person name="Huettel B."/>
            <person name="Schneeberger K."/>
        </authorList>
    </citation>
    <scope>NUCLEOTIDE SEQUENCE [LARGE SCALE GENOMIC DNA]</scope>
    <source>
        <strain evidence="4">cv. Rojo Pasion</strain>
    </source>
</reference>
<name>A0A6J5XDS1_PRUAR</name>
<organism evidence="2 4">
    <name type="scientific">Prunus armeniaca</name>
    <name type="common">Apricot</name>
    <name type="synonym">Armeniaca vulgaris</name>
    <dbReference type="NCBI Taxonomy" id="36596"/>
    <lineage>
        <taxon>Eukaryota</taxon>
        <taxon>Viridiplantae</taxon>
        <taxon>Streptophyta</taxon>
        <taxon>Embryophyta</taxon>
        <taxon>Tracheophyta</taxon>
        <taxon>Spermatophyta</taxon>
        <taxon>Magnoliopsida</taxon>
        <taxon>eudicotyledons</taxon>
        <taxon>Gunneridae</taxon>
        <taxon>Pentapetalae</taxon>
        <taxon>rosids</taxon>
        <taxon>fabids</taxon>
        <taxon>Rosales</taxon>
        <taxon>Rosaceae</taxon>
        <taxon>Amygdaloideae</taxon>
        <taxon>Amygdaleae</taxon>
        <taxon>Prunus</taxon>
    </lineage>
</organism>
<evidence type="ECO:0000313" key="4">
    <source>
        <dbReference type="Proteomes" id="UP000507245"/>
    </source>
</evidence>